<accession>A0A3N0IC74</accession>
<keyword evidence="2" id="KW-0472">Membrane</keyword>
<name>A0A3N0IC74_9ACTN</name>
<dbReference type="Proteomes" id="UP000271472">
    <property type="component" value="Unassembled WGS sequence"/>
</dbReference>
<proteinExistence type="predicted"/>
<dbReference type="AlphaFoldDB" id="A0A3N0IC74"/>
<keyword evidence="1" id="KW-0175">Coiled coil</keyword>
<comment type="caution">
    <text evidence="3">The sequence shown here is derived from an EMBL/GenBank/DDBJ whole genome shotgun (WGS) entry which is preliminary data.</text>
</comment>
<evidence type="ECO:0000313" key="4">
    <source>
        <dbReference type="Proteomes" id="UP000271472"/>
    </source>
</evidence>
<evidence type="ECO:0000313" key="3">
    <source>
        <dbReference type="EMBL" id="RNM34196.1"/>
    </source>
</evidence>
<evidence type="ECO:0000256" key="1">
    <source>
        <dbReference type="SAM" id="Coils"/>
    </source>
</evidence>
<dbReference type="RefSeq" id="WP_123219712.1">
    <property type="nucleotide sequence ID" value="NZ_JACHYQ010000003.1"/>
</dbReference>
<keyword evidence="4" id="KW-1185">Reference proteome</keyword>
<feature type="coiled-coil region" evidence="1">
    <location>
        <begin position="60"/>
        <end position="87"/>
    </location>
</feature>
<keyword evidence="2" id="KW-1133">Transmembrane helix</keyword>
<feature type="transmembrane region" description="Helical" evidence="2">
    <location>
        <begin position="12"/>
        <end position="29"/>
    </location>
</feature>
<protein>
    <submittedName>
        <fullName evidence="3">Uncharacterized protein</fullName>
    </submittedName>
</protein>
<feature type="transmembrane region" description="Helical" evidence="2">
    <location>
        <begin position="41"/>
        <end position="62"/>
    </location>
</feature>
<keyword evidence="2" id="KW-0812">Transmembrane</keyword>
<organism evidence="3 4">
    <name type="scientific">Slackia isoflavoniconvertens</name>
    <dbReference type="NCBI Taxonomy" id="572010"/>
    <lineage>
        <taxon>Bacteria</taxon>
        <taxon>Bacillati</taxon>
        <taxon>Actinomycetota</taxon>
        <taxon>Coriobacteriia</taxon>
        <taxon>Eggerthellales</taxon>
        <taxon>Eggerthellaceae</taxon>
        <taxon>Slackia</taxon>
    </lineage>
</organism>
<sequence length="213" mass="22768">MKAIQYLKQNALGIAAFFGFSGATLFALLGEGSCMAAEYPAPAAALAVAALCLGACIGNAVAKRRARKELQAERERLEAEIESAKASCAKRLAAAQAAYGQAVEELRAESGQALADLQADYDALTSKRAAKLDKLARTFSCMPESSKKLVAEALDNGECIVTVADMPRLNAAAALAEKGIFWSPRTASDRFPIHISPEYVTEIREHRSEWLGM</sequence>
<reference evidence="4" key="1">
    <citation type="submission" date="2018-05" db="EMBL/GenBank/DDBJ databases">
        <title>Genome Sequencing of selected type strains of the family Eggerthellaceae.</title>
        <authorList>
            <person name="Danylec N."/>
            <person name="Stoll D.A."/>
            <person name="Doetsch A."/>
            <person name="Huch M."/>
        </authorList>
    </citation>
    <scope>NUCLEOTIDE SEQUENCE [LARGE SCALE GENOMIC DNA]</scope>
    <source>
        <strain evidence="4">DSM 22006</strain>
    </source>
</reference>
<dbReference type="EMBL" id="QIBZ01000011">
    <property type="protein sequence ID" value="RNM34196.1"/>
    <property type="molecule type" value="Genomic_DNA"/>
</dbReference>
<dbReference type="GeneID" id="98663114"/>
<gene>
    <name evidence="3" type="ORF">DMP05_06680</name>
</gene>
<evidence type="ECO:0000256" key="2">
    <source>
        <dbReference type="SAM" id="Phobius"/>
    </source>
</evidence>